<dbReference type="CDD" id="cd00173">
    <property type="entry name" value="SH2"/>
    <property type="match status" value="1"/>
</dbReference>
<keyword evidence="2" id="KW-0808">Transferase</keyword>
<evidence type="ECO:0000256" key="6">
    <source>
        <dbReference type="ARBA" id="ARBA00023137"/>
    </source>
</evidence>
<dbReference type="InterPro" id="IPR000719">
    <property type="entry name" value="Prot_kinase_dom"/>
</dbReference>
<sequence>MASKSETSRLILKLGELTEEQYALNIGLDNLLDEILNQPNPSKRMFEELEKLETRETEIILEKKQTREELTEAKAESVLNDEDRQRRRLASTRMSSFFEWEKNRHGMPNGDPAAEGHFVESQWEIHPEDIVVDERHKLGAGQFGTVFRGRLKGKDVAVKRLLVQKFENTKNEEEFKKEVKIMSSLRHPNLLLFMGACTKPGSMMMVVEIMDKGSVYELLHTKDLTRKLTFREKLSIAKGAAQGMSWLHGMNPAILHLDLKSANLLVDEHGVVKVADFGLSQIKKDQMLERVGSPLYMAPEMLRGEVYDAKADVFSFGICLWVRDMPELLTEKDPYDNSITKLNDLIDRVAHKHQRPVIPDNTEPRHKELLNKCWHQDPLQRPNFDEMLKSNIFDEVIIDHSISELNHRGRHFWKMVFPGKYDIPWPVFLKAITQFCRWPVPGGPRTGANAGSSLTAEDIETRQKCLKAMLKADGSTVSKDVVTIENFGQMLDWFGPLEHNLLERVYQLVKQDYFWGFLSTSDADKTLDRKAGTYLVRFSNSERGVYTLSVITKDLKIANLRILFNVANGKFVLGPKEYETLGHIIQGKQIKTYNVSLKKSCQHDRPYSILFAKTDSMSLYMDPNLGPNK</sequence>
<feature type="domain" description="Protein kinase" evidence="13">
    <location>
        <begin position="132"/>
        <end position="393"/>
    </location>
</feature>
<keyword evidence="6" id="KW-0829">Tyrosine-protein kinase</keyword>
<dbReference type="SUPFAM" id="SSF56112">
    <property type="entry name" value="Protein kinase-like (PK-like)"/>
    <property type="match status" value="1"/>
</dbReference>
<evidence type="ECO:0000256" key="7">
    <source>
        <dbReference type="ARBA" id="ARBA00025089"/>
    </source>
</evidence>
<dbReference type="EMBL" id="MDYQ01000015">
    <property type="protein sequence ID" value="PRP88062.1"/>
    <property type="molecule type" value="Genomic_DNA"/>
</dbReference>
<dbReference type="PANTHER" id="PTHR44329">
    <property type="entry name" value="SERINE/THREONINE-PROTEIN KINASE TNNI3K-RELATED"/>
    <property type="match status" value="1"/>
</dbReference>
<dbReference type="SUPFAM" id="SSF55550">
    <property type="entry name" value="SH2 domain"/>
    <property type="match status" value="1"/>
</dbReference>
<dbReference type="Gene3D" id="3.30.505.10">
    <property type="entry name" value="SH2 domain"/>
    <property type="match status" value="1"/>
</dbReference>
<feature type="binding site" evidence="11">
    <location>
        <position position="159"/>
    </location>
    <ligand>
        <name>ATP</name>
        <dbReference type="ChEBI" id="CHEBI:30616"/>
    </ligand>
</feature>
<name>A0A2P6NVS1_9EUKA</name>
<keyword evidence="10" id="KW-0727">SH2 domain</keyword>
<evidence type="ECO:0000256" key="9">
    <source>
        <dbReference type="ARBA" id="ARBA00048679"/>
    </source>
</evidence>
<feature type="domain" description="SH2" evidence="12">
    <location>
        <begin position="513"/>
        <end position="586"/>
    </location>
</feature>
<evidence type="ECO:0000256" key="5">
    <source>
        <dbReference type="ARBA" id="ARBA00022840"/>
    </source>
</evidence>
<dbReference type="FunFam" id="3.30.200.20:FF:000034">
    <property type="entry name" value="Kinase suppressor of Ras 1"/>
    <property type="match status" value="1"/>
</dbReference>
<proteinExistence type="predicted"/>
<accession>A0A2P6NVS1</accession>
<dbReference type="CDD" id="cd13999">
    <property type="entry name" value="STKc_MAP3K-like"/>
    <property type="match status" value="1"/>
</dbReference>
<evidence type="ECO:0000256" key="10">
    <source>
        <dbReference type="PROSITE-ProRule" id="PRU00191"/>
    </source>
</evidence>
<dbReference type="Pfam" id="PF00017">
    <property type="entry name" value="SH2"/>
    <property type="match status" value="1"/>
</dbReference>
<dbReference type="InterPro" id="IPR011009">
    <property type="entry name" value="Kinase-like_dom_sf"/>
</dbReference>
<keyword evidence="3 11" id="KW-0547">Nucleotide-binding</keyword>
<dbReference type="Proteomes" id="UP000241769">
    <property type="component" value="Unassembled WGS sequence"/>
</dbReference>
<dbReference type="GO" id="GO:0004674">
    <property type="term" value="F:protein serine/threonine kinase activity"/>
    <property type="evidence" value="ECO:0007669"/>
    <property type="project" value="UniProtKB-KW"/>
</dbReference>
<dbReference type="PROSITE" id="PS00108">
    <property type="entry name" value="PROTEIN_KINASE_ST"/>
    <property type="match status" value="1"/>
</dbReference>
<keyword evidence="15" id="KW-1185">Reference proteome</keyword>
<dbReference type="Pfam" id="PF07714">
    <property type="entry name" value="PK_Tyr_Ser-Thr"/>
    <property type="match status" value="1"/>
</dbReference>
<dbReference type="Gene3D" id="1.10.510.10">
    <property type="entry name" value="Transferase(Phosphotransferase) domain 1"/>
    <property type="match status" value="1"/>
</dbReference>
<evidence type="ECO:0000259" key="12">
    <source>
        <dbReference type="PROSITE" id="PS50001"/>
    </source>
</evidence>
<evidence type="ECO:0000313" key="14">
    <source>
        <dbReference type="EMBL" id="PRP88062.1"/>
    </source>
</evidence>
<evidence type="ECO:0000259" key="13">
    <source>
        <dbReference type="PROSITE" id="PS50011"/>
    </source>
</evidence>
<reference evidence="14 15" key="1">
    <citation type="journal article" date="2018" name="Genome Biol. Evol.">
        <title>Multiple Roots of Fruiting Body Formation in Amoebozoa.</title>
        <authorList>
            <person name="Hillmann F."/>
            <person name="Forbes G."/>
            <person name="Novohradska S."/>
            <person name="Ferling I."/>
            <person name="Riege K."/>
            <person name="Groth M."/>
            <person name="Westermann M."/>
            <person name="Marz M."/>
            <person name="Spaller T."/>
            <person name="Winckler T."/>
            <person name="Schaap P."/>
            <person name="Glockner G."/>
        </authorList>
    </citation>
    <scope>NUCLEOTIDE SEQUENCE [LARGE SCALE GENOMIC DNA]</scope>
    <source>
        <strain evidence="14 15">Jena</strain>
    </source>
</reference>
<dbReference type="InterPro" id="IPR000980">
    <property type="entry name" value="SH2"/>
</dbReference>
<dbReference type="GO" id="GO:0005524">
    <property type="term" value="F:ATP binding"/>
    <property type="evidence" value="ECO:0007669"/>
    <property type="project" value="UniProtKB-UniRule"/>
</dbReference>
<dbReference type="SMART" id="SM00252">
    <property type="entry name" value="SH2"/>
    <property type="match status" value="1"/>
</dbReference>
<dbReference type="InParanoid" id="A0A2P6NVS1"/>
<dbReference type="InterPro" id="IPR008271">
    <property type="entry name" value="Ser/Thr_kinase_AS"/>
</dbReference>
<dbReference type="PROSITE" id="PS00107">
    <property type="entry name" value="PROTEIN_KINASE_ATP"/>
    <property type="match status" value="1"/>
</dbReference>
<dbReference type="PROSITE" id="PS50011">
    <property type="entry name" value="PROTEIN_KINASE_DOM"/>
    <property type="match status" value="1"/>
</dbReference>
<organism evidence="14 15">
    <name type="scientific">Planoprotostelium fungivorum</name>
    <dbReference type="NCBI Taxonomy" id="1890364"/>
    <lineage>
        <taxon>Eukaryota</taxon>
        <taxon>Amoebozoa</taxon>
        <taxon>Evosea</taxon>
        <taxon>Variosea</taxon>
        <taxon>Cavosteliida</taxon>
        <taxon>Cavosteliaceae</taxon>
        <taxon>Planoprotostelium</taxon>
    </lineage>
</organism>
<dbReference type="OrthoDB" id="10261027at2759"/>
<dbReference type="InterPro" id="IPR017441">
    <property type="entry name" value="Protein_kinase_ATP_BS"/>
</dbReference>
<gene>
    <name evidence="14" type="ORF">PROFUN_04490</name>
</gene>
<comment type="function">
    <text evidence="7">Required for proper chemotaxis and phagocytosis; proper spatiotemporal control of F-actin levels in chemotaxing cells. Negative regulator of the PI3K (phosphatidylinositol 3 kinase) pathway. Predominantly phosphorylates serines and threonines and tyrosines at a lower level.</text>
</comment>
<dbReference type="GO" id="GO:0004713">
    <property type="term" value="F:protein tyrosine kinase activity"/>
    <property type="evidence" value="ECO:0007669"/>
    <property type="project" value="UniProtKB-KW"/>
</dbReference>
<dbReference type="AlphaFoldDB" id="A0A2P6NVS1"/>
<dbReference type="InterPro" id="IPR036860">
    <property type="entry name" value="SH2_dom_sf"/>
</dbReference>
<dbReference type="Gene3D" id="3.30.200.20">
    <property type="entry name" value="Phosphorylase Kinase, domain 1"/>
    <property type="match status" value="1"/>
</dbReference>
<evidence type="ECO:0000256" key="4">
    <source>
        <dbReference type="ARBA" id="ARBA00022777"/>
    </source>
</evidence>
<evidence type="ECO:0000256" key="8">
    <source>
        <dbReference type="ARBA" id="ARBA00047899"/>
    </source>
</evidence>
<evidence type="ECO:0000256" key="3">
    <source>
        <dbReference type="ARBA" id="ARBA00022741"/>
    </source>
</evidence>
<protein>
    <submittedName>
        <fullName evidence="14">SH2 domain-containing protein</fullName>
    </submittedName>
</protein>
<comment type="caution">
    <text evidence="14">The sequence shown here is derived from an EMBL/GenBank/DDBJ whole genome shotgun (WGS) entry which is preliminary data.</text>
</comment>
<dbReference type="PROSITE" id="PS50001">
    <property type="entry name" value="SH2"/>
    <property type="match status" value="1"/>
</dbReference>
<dbReference type="InterPro" id="IPR001245">
    <property type="entry name" value="Ser-Thr/Tyr_kinase_cat_dom"/>
</dbReference>
<evidence type="ECO:0000313" key="15">
    <source>
        <dbReference type="Proteomes" id="UP000241769"/>
    </source>
</evidence>
<keyword evidence="1" id="KW-0723">Serine/threonine-protein kinase</keyword>
<dbReference type="STRING" id="1890364.A0A2P6NVS1"/>
<keyword evidence="5 11" id="KW-0067">ATP-binding</keyword>
<dbReference type="PANTHER" id="PTHR44329:SF243">
    <property type="entry name" value="DUAL SPECIFICITY PROTEIN KINASE SHKB"/>
    <property type="match status" value="1"/>
</dbReference>
<dbReference type="SMART" id="SM00220">
    <property type="entry name" value="S_TKc"/>
    <property type="match status" value="1"/>
</dbReference>
<keyword evidence="4" id="KW-0418">Kinase</keyword>
<comment type="catalytic activity">
    <reaction evidence="8">
        <text>L-threonyl-[protein] + ATP = O-phospho-L-threonyl-[protein] + ADP + H(+)</text>
        <dbReference type="Rhea" id="RHEA:46608"/>
        <dbReference type="Rhea" id="RHEA-COMP:11060"/>
        <dbReference type="Rhea" id="RHEA-COMP:11605"/>
        <dbReference type="ChEBI" id="CHEBI:15378"/>
        <dbReference type="ChEBI" id="CHEBI:30013"/>
        <dbReference type="ChEBI" id="CHEBI:30616"/>
        <dbReference type="ChEBI" id="CHEBI:61977"/>
        <dbReference type="ChEBI" id="CHEBI:456216"/>
        <dbReference type="EC" id="2.7.11.1"/>
    </reaction>
</comment>
<comment type="catalytic activity">
    <reaction evidence="9">
        <text>L-seryl-[protein] + ATP = O-phospho-L-seryl-[protein] + ADP + H(+)</text>
        <dbReference type="Rhea" id="RHEA:17989"/>
        <dbReference type="Rhea" id="RHEA-COMP:9863"/>
        <dbReference type="Rhea" id="RHEA-COMP:11604"/>
        <dbReference type="ChEBI" id="CHEBI:15378"/>
        <dbReference type="ChEBI" id="CHEBI:29999"/>
        <dbReference type="ChEBI" id="CHEBI:30616"/>
        <dbReference type="ChEBI" id="CHEBI:83421"/>
        <dbReference type="ChEBI" id="CHEBI:456216"/>
        <dbReference type="EC" id="2.7.11.1"/>
    </reaction>
</comment>
<evidence type="ECO:0000256" key="2">
    <source>
        <dbReference type="ARBA" id="ARBA00022679"/>
    </source>
</evidence>
<evidence type="ECO:0000256" key="1">
    <source>
        <dbReference type="ARBA" id="ARBA00022527"/>
    </source>
</evidence>
<dbReference type="InterPro" id="IPR051681">
    <property type="entry name" value="Ser/Thr_Kinases-Pseudokinases"/>
</dbReference>
<evidence type="ECO:0000256" key="11">
    <source>
        <dbReference type="PROSITE-ProRule" id="PRU10141"/>
    </source>
</evidence>